<dbReference type="Proteomes" id="UP000191153">
    <property type="component" value="Unassembled WGS sequence"/>
</dbReference>
<keyword evidence="1" id="KW-0436">Ligase</keyword>
<feature type="binding site" evidence="1">
    <location>
        <position position="99"/>
    </location>
    <ligand>
        <name>ATP</name>
        <dbReference type="ChEBI" id="CHEBI:30616"/>
    </ligand>
</feature>
<name>A0A1T4KX95_9FUSO</name>
<dbReference type="PANTHER" id="PTHR37825">
    <property type="entry name" value="TRNA(MET) CYTIDINE ACETATE LIGASE"/>
    <property type="match status" value="1"/>
</dbReference>
<dbReference type="InterPro" id="IPR008513">
    <property type="entry name" value="tRNA(Met)_cyd_acetate_ligase"/>
</dbReference>
<gene>
    <name evidence="1" type="primary">tmcAL</name>
    <name evidence="2" type="ORF">SAMN02745174_00643</name>
</gene>
<keyword evidence="1" id="KW-0547">Nucleotide-binding</keyword>
<evidence type="ECO:0000313" key="3">
    <source>
        <dbReference type="Proteomes" id="UP000191153"/>
    </source>
</evidence>
<reference evidence="2 3" key="1">
    <citation type="submission" date="2017-02" db="EMBL/GenBank/DDBJ databases">
        <authorList>
            <person name="Peterson S.W."/>
        </authorList>
    </citation>
    <scope>NUCLEOTIDE SEQUENCE [LARGE SCALE GENOMIC DNA]</scope>
    <source>
        <strain evidence="2 3">ATCC 700028</strain>
    </source>
</reference>
<dbReference type="GO" id="GO:0005737">
    <property type="term" value="C:cytoplasm"/>
    <property type="evidence" value="ECO:0007669"/>
    <property type="project" value="UniProtKB-SubCell"/>
</dbReference>
<comment type="caution">
    <text evidence="1">Lacks conserved residue(s) required for the propagation of feature annotation.</text>
</comment>
<dbReference type="STRING" id="180163.SAMN02745174_00643"/>
<comment type="subcellular location">
    <subcellularLocation>
        <location evidence="1">Cytoplasm</location>
    </subcellularLocation>
</comment>
<keyword evidence="1" id="KW-0963">Cytoplasm</keyword>
<dbReference type="Pfam" id="PF05636">
    <property type="entry name" value="HIGH_NTase1"/>
    <property type="match status" value="1"/>
</dbReference>
<dbReference type="OrthoDB" id="9769796at2"/>
<keyword evidence="1" id="KW-0694">RNA-binding</keyword>
<dbReference type="RefSeq" id="WP_078693176.1">
    <property type="nucleotide sequence ID" value="NZ_FUWX01000005.1"/>
</dbReference>
<accession>A0A1T4KX95</accession>
<keyword evidence="1" id="KW-0820">tRNA-binding</keyword>
<evidence type="ECO:0000256" key="1">
    <source>
        <dbReference type="HAMAP-Rule" id="MF_01539"/>
    </source>
</evidence>
<dbReference type="GO" id="GO:0000049">
    <property type="term" value="F:tRNA binding"/>
    <property type="evidence" value="ECO:0007669"/>
    <property type="project" value="UniProtKB-KW"/>
</dbReference>
<feature type="binding site" evidence="1">
    <location>
        <begin position="7"/>
        <end position="20"/>
    </location>
    <ligand>
        <name>ATP</name>
        <dbReference type="ChEBI" id="CHEBI:30616"/>
    </ligand>
</feature>
<feature type="binding site" evidence="1">
    <location>
        <position position="179"/>
    </location>
    <ligand>
        <name>ATP</name>
        <dbReference type="ChEBI" id="CHEBI:30616"/>
    </ligand>
</feature>
<keyword evidence="1" id="KW-0067">ATP-binding</keyword>
<proteinExistence type="inferred from homology"/>
<protein>
    <recommendedName>
        <fullName evidence="1">tRNA(Met) cytidine acetate ligase</fullName>
        <ecNumber evidence="1">6.3.4.-</ecNumber>
    </recommendedName>
</protein>
<comment type="function">
    <text evidence="1">Catalyzes the formation of N(4)-acetylcytidine (ac(4)C) at the wobble position of elongator tRNA(Met), using acetate and ATP as substrates. First activates an acetate ion to form acetyladenylate (Ac-AMP) and then transfers the acetyl group to tRNA to form ac(4)C34.</text>
</comment>
<comment type="catalytic activity">
    <reaction evidence="1">
        <text>cytidine(34) in elongator tRNA(Met) + acetate + ATP = N(4)-acetylcytidine(34) in elongator tRNA(Met) + AMP + diphosphate</text>
        <dbReference type="Rhea" id="RHEA:58144"/>
        <dbReference type="Rhea" id="RHEA-COMP:10693"/>
        <dbReference type="Rhea" id="RHEA-COMP:10694"/>
        <dbReference type="ChEBI" id="CHEBI:30089"/>
        <dbReference type="ChEBI" id="CHEBI:30616"/>
        <dbReference type="ChEBI" id="CHEBI:33019"/>
        <dbReference type="ChEBI" id="CHEBI:74900"/>
        <dbReference type="ChEBI" id="CHEBI:82748"/>
        <dbReference type="ChEBI" id="CHEBI:456215"/>
    </reaction>
</comment>
<dbReference type="GO" id="GO:0016879">
    <property type="term" value="F:ligase activity, forming carbon-nitrogen bonds"/>
    <property type="evidence" value="ECO:0007669"/>
    <property type="project" value="UniProtKB-UniRule"/>
</dbReference>
<comment type="similarity">
    <text evidence="1">Belongs to the TmcAL family.</text>
</comment>
<dbReference type="EMBL" id="FUWX01000005">
    <property type="protein sequence ID" value="SJZ47075.1"/>
    <property type="molecule type" value="Genomic_DNA"/>
</dbReference>
<dbReference type="GO" id="GO:0016740">
    <property type="term" value="F:transferase activity"/>
    <property type="evidence" value="ECO:0007669"/>
    <property type="project" value="UniProtKB-KW"/>
</dbReference>
<dbReference type="GO" id="GO:0005524">
    <property type="term" value="F:ATP binding"/>
    <property type="evidence" value="ECO:0007669"/>
    <property type="project" value="UniProtKB-KW"/>
</dbReference>
<dbReference type="SUPFAM" id="SSF52374">
    <property type="entry name" value="Nucleotidylyl transferase"/>
    <property type="match status" value="1"/>
</dbReference>
<dbReference type="AlphaFoldDB" id="A0A1T4KX95"/>
<evidence type="ECO:0000313" key="2">
    <source>
        <dbReference type="EMBL" id="SJZ47075.1"/>
    </source>
</evidence>
<keyword evidence="2" id="KW-0808">Transferase</keyword>
<feature type="binding site" evidence="1">
    <location>
        <position position="154"/>
    </location>
    <ligand>
        <name>ATP</name>
        <dbReference type="ChEBI" id="CHEBI:30616"/>
    </ligand>
</feature>
<dbReference type="GO" id="GO:0006400">
    <property type="term" value="P:tRNA modification"/>
    <property type="evidence" value="ECO:0007669"/>
    <property type="project" value="UniProtKB-UniRule"/>
</dbReference>
<dbReference type="NCBIfam" id="NF010191">
    <property type="entry name" value="PRK13670.1"/>
    <property type="match status" value="1"/>
</dbReference>
<sequence>MEGVGIVVEYNPFHNGHKYHLSMAKKAGDVVIGVMSGDYVQRGEVALVNRWERAEMALKNGVDILVELPSFYSCQSAEIFAIGAIGILDILEVKHIVFGSESGDVKELLNLVEVGETSEFKEKLLENLKMGLSYPSAYSKSLKEINQNLELKSNDILGLEYIKAIKYWKSNINPIGLKREKVGFYEKIGIENIMSATGIRELIKNGKDFKDYIPEPSKEILDEIIKNKKITFLENYYYLIRYNIINNYDNLKNIQDMEIGYENKLYEMACKYENFKDFFENIISKRMTIGRVQRILIHILINLTKDLTKEIKEEIPYVRVMGFSQKGREYLKRLKDDKRIITSMKNIKKTLSENNREKFEFNEKASLIYKMVNNYEDRKIPIMY</sequence>
<keyword evidence="3" id="KW-1185">Reference proteome</keyword>
<dbReference type="HAMAP" id="MF_01539">
    <property type="entry name" value="TmcAL"/>
    <property type="match status" value="1"/>
</dbReference>
<dbReference type="Gene3D" id="3.40.50.620">
    <property type="entry name" value="HUPs"/>
    <property type="match status" value="1"/>
</dbReference>
<keyword evidence="1" id="KW-0819">tRNA processing</keyword>
<organism evidence="2 3">
    <name type="scientific">Cetobacterium ceti</name>
    <dbReference type="NCBI Taxonomy" id="180163"/>
    <lineage>
        <taxon>Bacteria</taxon>
        <taxon>Fusobacteriati</taxon>
        <taxon>Fusobacteriota</taxon>
        <taxon>Fusobacteriia</taxon>
        <taxon>Fusobacteriales</taxon>
        <taxon>Fusobacteriaceae</taxon>
        <taxon>Cetobacterium</taxon>
    </lineage>
</organism>
<dbReference type="PANTHER" id="PTHR37825:SF1">
    <property type="entry name" value="TRNA(MET) CYTIDINE ACETATE LIGASE"/>
    <property type="match status" value="1"/>
</dbReference>
<dbReference type="EC" id="6.3.4.-" evidence="1"/>
<dbReference type="InterPro" id="IPR014729">
    <property type="entry name" value="Rossmann-like_a/b/a_fold"/>
</dbReference>